<keyword evidence="8" id="KW-1185">Reference proteome</keyword>
<dbReference type="Pfam" id="PF04072">
    <property type="entry name" value="LCM"/>
    <property type="match status" value="1"/>
</dbReference>
<dbReference type="GO" id="GO:0032259">
    <property type="term" value="P:methylation"/>
    <property type="evidence" value="ECO:0007669"/>
    <property type="project" value="UniProtKB-KW"/>
</dbReference>
<name>A0A841D561_PLAVE</name>
<gene>
    <name evidence="7" type="ORF">FHS22_004286</name>
</gene>
<dbReference type="SUPFAM" id="SSF53335">
    <property type="entry name" value="S-adenosyl-L-methionine-dependent methyltransferases"/>
    <property type="match status" value="1"/>
</dbReference>
<dbReference type="EMBL" id="JACHJJ010000014">
    <property type="protein sequence ID" value="MBB5965000.1"/>
    <property type="molecule type" value="Genomic_DNA"/>
</dbReference>
<evidence type="ECO:0000256" key="3">
    <source>
        <dbReference type="ARBA" id="ARBA00022603"/>
    </source>
</evidence>
<evidence type="ECO:0000313" key="7">
    <source>
        <dbReference type="EMBL" id="MBB5965000.1"/>
    </source>
</evidence>
<evidence type="ECO:0000256" key="2">
    <source>
        <dbReference type="ARBA" id="ARBA00008138"/>
    </source>
</evidence>
<evidence type="ECO:0000256" key="4">
    <source>
        <dbReference type="ARBA" id="ARBA00022679"/>
    </source>
</evidence>
<comment type="similarity">
    <text evidence="2 6">Belongs to the UPF0677 family.</text>
</comment>
<evidence type="ECO:0000256" key="5">
    <source>
        <dbReference type="ARBA" id="ARBA00022691"/>
    </source>
</evidence>
<evidence type="ECO:0000256" key="6">
    <source>
        <dbReference type="RuleBase" id="RU362030"/>
    </source>
</evidence>
<dbReference type="InterPro" id="IPR029063">
    <property type="entry name" value="SAM-dependent_MTases_sf"/>
</dbReference>
<dbReference type="NCBIfam" id="TIGR00027">
    <property type="entry name" value="mthyl_TIGR00027"/>
    <property type="match status" value="1"/>
</dbReference>
<dbReference type="InterPro" id="IPR011610">
    <property type="entry name" value="SAM_mthyl_Trfase_ML2640-like"/>
</dbReference>
<reference evidence="7 8" key="1">
    <citation type="submission" date="2020-08" db="EMBL/GenBank/DDBJ databases">
        <title>Genomic Encyclopedia of Type Strains, Phase III (KMG-III): the genomes of soil and plant-associated and newly described type strains.</title>
        <authorList>
            <person name="Whitman W."/>
        </authorList>
    </citation>
    <scope>NUCLEOTIDE SEQUENCE [LARGE SCALE GENOMIC DNA]</scope>
    <source>
        <strain evidence="7 8">CECT 3303</strain>
    </source>
</reference>
<protein>
    <recommendedName>
        <fullName evidence="6">S-adenosyl-L-methionine-dependent methyltransferase</fullName>
        <ecNumber evidence="6">2.1.1.-</ecNumber>
    </recommendedName>
</protein>
<dbReference type="AlphaFoldDB" id="A0A841D561"/>
<dbReference type="InterPro" id="IPR007213">
    <property type="entry name" value="Ppm1/Ppm2/Tcmp"/>
</dbReference>
<proteinExistence type="inferred from homology"/>
<accession>A0A841D561</accession>
<organism evidence="7 8">
    <name type="scientific">Planomonospora venezuelensis</name>
    <dbReference type="NCBI Taxonomy" id="1999"/>
    <lineage>
        <taxon>Bacteria</taxon>
        <taxon>Bacillati</taxon>
        <taxon>Actinomycetota</taxon>
        <taxon>Actinomycetes</taxon>
        <taxon>Streptosporangiales</taxon>
        <taxon>Streptosporangiaceae</taxon>
        <taxon>Planomonospora</taxon>
    </lineage>
</organism>
<keyword evidence="4 7" id="KW-0808">Transferase</keyword>
<evidence type="ECO:0000313" key="8">
    <source>
        <dbReference type="Proteomes" id="UP000562352"/>
    </source>
</evidence>
<comment type="caution">
    <text evidence="7">The sequence shown here is derived from an EMBL/GenBank/DDBJ whole genome shotgun (WGS) entry which is preliminary data.</text>
</comment>
<dbReference type="Gene3D" id="3.40.50.150">
    <property type="entry name" value="Vaccinia Virus protein VP39"/>
    <property type="match status" value="1"/>
</dbReference>
<keyword evidence="3 6" id="KW-0489">Methyltransferase</keyword>
<dbReference type="Proteomes" id="UP000562352">
    <property type="component" value="Unassembled WGS sequence"/>
</dbReference>
<dbReference type="RefSeq" id="WP_338047870.1">
    <property type="nucleotide sequence ID" value="NZ_BAAAWZ010000004.1"/>
</dbReference>
<sequence>MKHDGQPSQTALMAAAARAAHLIVDGEPRIFTDPLAYRLLGAGAEEMVGYHRSHGGHPVLAGARVSAVTRSRYTEDRLAQGARRGLTQYVVLGAGLDSFAYRPEAAAGIRVFEVDHPATQRWKRDLLAGAGIAVPDTVAFVPADFEDGSLADRLAAGGFDPARPAFVSWLGVSMYLTGQAVGRMLDVVAGFAPGSELVLDHLLPEELRDEAGRAYAEAVMAVAAQGGEPWVSFFGPEEMSSLLEEHAFEVIGHASQRDSVEAALWERSDALRPSGLVHLAHARIPGPA</sequence>
<dbReference type="GO" id="GO:0008168">
    <property type="term" value="F:methyltransferase activity"/>
    <property type="evidence" value="ECO:0007669"/>
    <property type="project" value="UniProtKB-UniRule"/>
</dbReference>
<dbReference type="EC" id="2.1.1.-" evidence="6"/>
<dbReference type="PANTHER" id="PTHR43619">
    <property type="entry name" value="S-ADENOSYL-L-METHIONINE-DEPENDENT METHYLTRANSFERASE YKTD-RELATED"/>
    <property type="match status" value="1"/>
</dbReference>
<evidence type="ECO:0000256" key="1">
    <source>
        <dbReference type="ARBA" id="ARBA00003907"/>
    </source>
</evidence>
<dbReference type="PANTHER" id="PTHR43619:SF2">
    <property type="entry name" value="S-ADENOSYL-L-METHIONINE-DEPENDENT METHYLTRANSFERASES SUPERFAMILY PROTEIN"/>
    <property type="match status" value="1"/>
</dbReference>
<comment type="function">
    <text evidence="1 6">Exhibits S-adenosyl-L-methionine-dependent methyltransferase activity.</text>
</comment>
<keyword evidence="5 6" id="KW-0949">S-adenosyl-L-methionine</keyword>